<dbReference type="InterPro" id="IPR035979">
    <property type="entry name" value="RBD_domain_sf"/>
</dbReference>
<dbReference type="Gene3D" id="3.30.70.330">
    <property type="match status" value="1"/>
</dbReference>
<sequence length="678" mass="77632">MKRTVPEENSESKRTFVKQESINFGYDASSYTNYSSPSSTPSTIAQPLPGQPPLPPMPPPPSGVPPPPHVFGPVPSQVTSIQAWTHPWQWIASQPSLPPPTPREITNTIQREIPLRGNYVRHERFVHIRNNMYAQRNNFYRKNKRPMRFGQSQGQFDQNTYFGTPLAGLEWQRNNYTATTNDGIINHMTVPLSSHSIPSISSGIVSNRHGEEVEDQDVKIEKVVKKNKQRKPMSQSYPSKPWNREDAERALMTENEYNMKNKVNAQSLIIKFPDPDLNKDIVKLFHPGIRNIHFQNPSGPRYCFIQMAKSVNIDGAIKELEKIKFGTGYLKVEKKAVRNEDVRNTKPEDINPYNLYIGNLPTFVKANEIKSKFPKARVDVSRARKLKNTQFAFMRYNSVDDAIADYKKAYGLMWDTRSIIVKFRRKEGNAYLPEELKPDVKKVKEELKLDVKKVKEEPNNAAQSKEQNANHVELKPSVNESKKDDSTNQTKEAKVNADKLSANRDVDSVEIRLQDNSSKGQSKLTLQVQENVNSHSSVLAQSDKMMQKQQQQLWSSQVPSTSETPSSYPQIVATEEMEMLTQIKEEPIDYDEMDMCNMQSDDDDDDDDDDEDDTDDDEDNNDQDFDDDDDDEDIDDEHIAFASKPLKAVQDKEEPTDHLDQMFSDLENMTSDISFFKN</sequence>
<feature type="region of interest" description="Disordered" evidence="3">
    <location>
        <begin position="1"/>
        <end position="70"/>
    </location>
</feature>
<accession>A0AAW2FRI0</accession>
<dbReference type="SUPFAM" id="SSF54928">
    <property type="entry name" value="RNA-binding domain, RBD"/>
    <property type="match status" value="1"/>
</dbReference>
<proteinExistence type="predicted"/>
<evidence type="ECO:0000313" key="6">
    <source>
        <dbReference type="Proteomes" id="UP001430953"/>
    </source>
</evidence>
<keyword evidence="6" id="KW-1185">Reference proteome</keyword>
<keyword evidence="1 2" id="KW-0694">RNA-binding</keyword>
<feature type="compositionally biased region" description="Acidic residues" evidence="3">
    <location>
        <begin position="594"/>
        <end position="636"/>
    </location>
</feature>
<name>A0AAW2FRI0_9HYME</name>
<evidence type="ECO:0000259" key="4">
    <source>
        <dbReference type="PROSITE" id="PS50102"/>
    </source>
</evidence>
<feature type="domain" description="RRM" evidence="4">
    <location>
        <begin position="353"/>
        <end position="426"/>
    </location>
</feature>
<feature type="region of interest" description="Disordered" evidence="3">
    <location>
        <begin position="454"/>
        <end position="501"/>
    </location>
</feature>
<gene>
    <name evidence="5" type="ORF">PUN28_008842</name>
</gene>
<protein>
    <recommendedName>
        <fullName evidence="4">RRM domain-containing protein</fullName>
    </recommendedName>
</protein>
<dbReference type="GO" id="GO:0003723">
    <property type="term" value="F:RNA binding"/>
    <property type="evidence" value="ECO:0007669"/>
    <property type="project" value="UniProtKB-UniRule"/>
</dbReference>
<feature type="compositionally biased region" description="Polar residues" evidence="3">
    <location>
        <begin position="553"/>
        <end position="567"/>
    </location>
</feature>
<feature type="compositionally biased region" description="Basic and acidic residues" evidence="3">
    <location>
        <begin position="480"/>
        <end position="501"/>
    </location>
</feature>
<comment type="caution">
    <text evidence="5">The sequence shown here is derived from an EMBL/GenBank/DDBJ whole genome shotgun (WGS) entry which is preliminary data.</text>
</comment>
<feature type="compositionally biased region" description="Low complexity" evidence="3">
    <location>
        <begin position="29"/>
        <end position="43"/>
    </location>
</feature>
<dbReference type="AlphaFoldDB" id="A0AAW2FRI0"/>
<dbReference type="SMART" id="SM00360">
    <property type="entry name" value="RRM"/>
    <property type="match status" value="2"/>
</dbReference>
<feature type="compositionally biased region" description="Pro residues" evidence="3">
    <location>
        <begin position="49"/>
        <end position="70"/>
    </location>
</feature>
<dbReference type="PROSITE" id="PS50102">
    <property type="entry name" value="RRM"/>
    <property type="match status" value="1"/>
</dbReference>
<dbReference type="EMBL" id="JADYXP020000008">
    <property type="protein sequence ID" value="KAL0117709.1"/>
    <property type="molecule type" value="Genomic_DNA"/>
</dbReference>
<feature type="region of interest" description="Disordered" evidence="3">
    <location>
        <begin position="594"/>
        <end position="656"/>
    </location>
</feature>
<dbReference type="InterPro" id="IPR012677">
    <property type="entry name" value="Nucleotide-bd_a/b_plait_sf"/>
</dbReference>
<dbReference type="Proteomes" id="UP001430953">
    <property type="component" value="Unassembled WGS sequence"/>
</dbReference>
<feature type="compositionally biased region" description="Polar residues" evidence="3">
    <location>
        <begin position="460"/>
        <end position="470"/>
    </location>
</feature>
<evidence type="ECO:0000313" key="5">
    <source>
        <dbReference type="EMBL" id="KAL0117709.1"/>
    </source>
</evidence>
<evidence type="ECO:0000256" key="1">
    <source>
        <dbReference type="ARBA" id="ARBA00022884"/>
    </source>
</evidence>
<dbReference type="CDD" id="cd00590">
    <property type="entry name" value="RRM_SF"/>
    <property type="match status" value="1"/>
</dbReference>
<dbReference type="InterPro" id="IPR000504">
    <property type="entry name" value="RRM_dom"/>
</dbReference>
<evidence type="ECO:0000256" key="2">
    <source>
        <dbReference type="PROSITE-ProRule" id="PRU00176"/>
    </source>
</evidence>
<feature type="region of interest" description="Disordered" evidence="3">
    <location>
        <begin position="542"/>
        <end position="567"/>
    </location>
</feature>
<reference evidence="5 6" key="1">
    <citation type="submission" date="2023-03" db="EMBL/GenBank/DDBJ databases">
        <title>High recombination rates correlate with genetic variation in Cardiocondyla obscurior ants.</title>
        <authorList>
            <person name="Errbii M."/>
        </authorList>
    </citation>
    <scope>NUCLEOTIDE SEQUENCE [LARGE SCALE GENOMIC DNA]</scope>
    <source>
        <strain evidence="5">Alpha-2009</strain>
        <tissue evidence="5">Whole body</tissue>
    </source>
</reference>
<evidence type="ECO:0000256" key="3">
    <source>
        <dbReference type="SAM" id="MobiDB-lite"/>
    </source>
</evidence>
<organism evidence="5 6">
    <name type="scientific">Cardiocondyla obscurior</name>
    <dbReference type="NCBI Taxonomy" id="286306"/>
    <lineage>
        <taxon>Eukaryota</taxon>
        <taxon>Metazoa</taxon>
        <taxon>Ecdysozoa</taxon>
        <taxon>Arthropoda</taxon>
        <taxon>Hexapoda</taxon>
        <taxon>Insecta</taxon>
        <taxon>Pterygota</taxon>
        <taxon>Neoptera</taxon>
        <taxon>Endopterygota</taxon>
        <taxon>Hymenoptera</taxon>
        <taxon>Apocrita</taxon>
        <taxon>Aculeata</taxon>
        <taxon>Formicoidea</taxon>
        <taxon>Formicidae</taxon>
        <taxon>Myrmicinae</taxon>
        <taxon>Cardiocondyla</taxon>
    </lineage>
</organism>
<feature type="compositionally biased region" description="Basic and acidic residues" evidence="3">
    <location>
        <begin position="1"/>
        <end position="14"/>
    </location>
</feature>